<evidence type="ECO:0000256" key="16">
    <source>
        <dbReference type="ARBA" id="ARBA00023285"/>
    </source>
</evidence>
<dbReference type="PANTHER" id="PTHR45833">
    <property type="entry name" value="METHIONINE SYNTHASE"/>
    <property type="match status" value="1"/>
</dbReference>
<comment type="function">
    <text evidence="17">Catalyzes the transfer of a methyl group from methyl-cobalamin to homocysteine, yielding enzyme-bound cob(I)alamin and methionine. Subsequently, remethylates the cofactor using methyltetrahydrofolate.</text>
</comment>
<keyword evidence="10" id="KW-0846">Cobalamin</keyword>
<comment type="catalytic activity">
    <reaction evidence="1">
        <text>(6S)-5-methyl-5,6,7,8-tetrahydrofolate + L-homocysteine = (6S)-5,6,7,8-tetrahydrofolate + L-methionine</text>
        <dbReference type="Rhea" id="RHEA:11172"/>
        <dbReference type="ChEBI" id="CHEBI:18608"/>
        <dbReference type="ChEBI" id="CHEBI:57453"/>
        <dbReference type="ChEBI" id="CHEBI:57844"/>
        <dbReference type="ChEBI" id="CHEBI:58199"/>
        <dbReference type="EC" id="2.1.1.13"/>
    </reaction>
</comment>
<feature type="binding site" evidence="19">
    <location>
        <position position="312"/>
    </location>
    <ligand>
        <name>Zn(2+)</name>
        <dbReference type="ChEBI" id="CHEBI:29105"/>
    </ligand>
</feature>
<evidence type="ECO:0000256" key="19">
    <source>
        <dbReference type="PROSITE-ProRule" id="PRU00333"/>
    </source>
</evidence>
<keyword evidence="9" id="KW-0028">Amino-acid biosynthesis</keyword>
<comment type="similarity">
    <text evidence="5">Belongs to the vitamin-B12 dependent methionine synthase family.</text>
</comment>
<dbReference type="eggNOG" id="COG0646">
    <property type="taxonomic scope" value="Bacteria"/>
</dbReference>
<dbReference type="SUPFAM" id="SSF82282">
    <property type="entry name" value="Homocysteine S-methyltransferase"/>
    <property type="match status" value="1"/>
</dbReference>
<keyword evidence="13 19" id="KW-0479">Metal-binding</keyword>
<evidence type="ECO:0000259" key="20">
    <source>
        <dbReference type="PROSITE" id="PS50970"/>
    </source>
</evidence>
<dbReference type="Gene3D" id="3.20.20.330">
    <property type="entry name" value="Homocysteine-binding-like domain"/>
    <property type="match status" value="1"/>
</dbReference>
<dbReference type="InterPro" id="IPR003726">
    <property type="entry name" value="HCY_dom"/>
</dbReference>
<dbReference type="GO" id="GO:0032259">
    <property type="term" value="P:methylation"/>
    <property type="evidence" value="ECO:0007669"/>
    <property type="project" value="UniProtKB-KW"/>
</dbReference>
<dbReference type="STRING" id="1449351.RISW2_05600"/>
<name>X7F909_9RHOB</name>
<evidence type="ECO:0000256" key="8">
    <source>
        <dbReference type="ARBA" id="ARBA00022603"/>
    </source>
</evidence>
<evidence type="ECO:0000256" key="12">
    <source>
        <dbReference type="ARBA" id="ARBA00022691"/>
    </source>
</evidence>
<comment type="caution">
    <text evidence="21">The sequence shown here is derived from an EMBL/GenBank/DDBJ whole genome shotgun (WGS) entry which is preliminary data.</text>
</comment>
<dbReference type="GO" id="GO:0046653">
    <property type="term" value="P:tetrahydrofolate metabolic process"/>
    <property type="evidence" value="ECO:0007669"/>
    <property type="project" value="TreeGrafter"/>
</dbReference>
<evidence type="ECO:0000256" key="4">
    <source>
        <dbReference type="ARBA" id="ARBA00005178"/>
    </source>
</evidence>
<proteinExistence type="inferred from homology"/>
<keyword evidence="22" id="KW-1185">Reference proteome</keyword>
<keyword evidence="14 19" id="KW-0862">Zinc</keyword>
<evidence type="ECO:0000256" key="5">
    <source>
        <dbReference type="ARBA" id="ARBA00010398"/>
    </source>
</evidence>
<accession>X7F909</accession>
<dbReference type="InterPro" id="IPR036589">
    <property type="entry name" value="HCY_dom_sf"/>
</dbReference>
<dbReference type="InterPro" id="IPR050554">
    <property type="entry name" value="Met_Synthase/Corrinoid"/>
</dbReference>
<evidence type="ECO:0000256" key="17">
    <source>
        <dbReference type="ARBA" id="ARBA00025552"/>
    </source>
</evidence>
<dbReference type="GO" id="GO:0046872">
    <property type="term" value="F:metal ion binding"/>
    <property type="evidence" value="ECO:0007669"/>
    <property type="project" value="UniProtKB-KW"/>
</dbReference>
<evidence type="ECO:0000256" key="15">
    <source>
        <dbReference type="ARBA" id="ARBA00023167"/>
    </source>
</evidence>
<dbReference type="Proteomes" id="UP000023430">
    <property type="component" value="Unassembled WGS sequence"/>
</dbReference>
<dbReference type="GO" id="GO:0005829">
    <property type="term" value="C:cytosol"/>
    <property type="evidence" value="ECO:0007669"/>
    <property type="project" value="TreeGrafter"/>
</dbReference>
<comment type="cofactor">
    <cofactor evidence="3">
        <name>methylcob(III)alamin</name>
        <dbReference type="ChEBI" id="CHEBI:28115"/>
    </cofactor>
</comment>
<dbReference type="AlphaFoldDB" id="X7F909"/>
<evidence type="ECO:0000256" key="7">
    <source>
        <dbReference type="ARBA" id="ARBA00013998"/>
    </source>
</evidence>
<comment type="cofactor">
    <cofactor evidence="2 19">
        <name>Zn(2+)</name>
        <dbReference type="ChEBI" id="CHEBI:29105"/>
    </cofactor>
</comment>
<keyword evidence="11 19" id="KW-0808">Transferase</keyword>
<evidence type="ECO:0000256" key="3">
    <source>
        <dbReference type="ARBA" id="ARBA00001956"/>
    </source>
</evidence>
<dbReference type="Pfam" id="PF02574">
    <property type="entry name" value="S-methyl_trans"/>
    <property type="match status" value="1"/>
</dbReference>
<dbReference type="GO" id="GO:0008705">
    <property type="term" value="F:methionine synthase activity"/>
    <property type="evidence" value="ECO:0007669"/>
    <property type="project" value="UniProtKB-EC"/>
</dbReference>
<protein>
    <recommendedName>
        <fullName evidence="7">Methionine synthase</fullName>
        <ecNumber evidence="6">2.1.1.13</ecNumber>
    </recommendedName>
    <alternativeName>
        <fullName evidence="18">5-methyltetrahydrofolate--homocysteine methyltransferase</fullName>
    </alternativeName>
</protein>
<evidence type="ECO:0000256" key="11">
    <source>
        <dbReference type="ARBA" id="ARBA00022679"/>
    </source>
</evidence>
<keyword evidence="15" id="KW-0486">Methionine biosynthesis</keyword>
<evidence type="ECO:0000256" key="10">
    <source>
        <dbReference type="ARBA" id="ARBA00022628"/>
    </source>
</evidence>
<keyword evidence="12" id="KW-0949">S-adenosyl-L-methionine</keyword>
<reference evidence="21 22" key="1">
    <citation type="submission" date="2014-01" db="EMBL/GenBank/DDBJ databases">
        <title>Roseivivax isoporae LMG 25204 Genome Sequencing.</title>
        <authorList>
            <person name="Lai Q."/>
            <person name="Li G."/>
            <person name="Shao Z."/>
        </authorList>
    </citation>
    <scope>NUCLEOTIDE SEQUENCE [LARGE SCALE GENOMIC DNA]</scope>
    <source>
        <strain evidence="21 22">LMG 25204</strain>
    </source>
</reference>
<evidence type="ECO:0000313" key="21">
    <source>
        <dbReference type="EMBL" id="ETX28566.1"/>
    </source>
</evidence>
<dbReference type="FunFam" id="3.20.20.330:FF:000001">
    <property type="entry name" value="Methionine synthase"/>
    <property type="match status" value="1"/>
</dbReference>
<dbReference type="RefSeq" id="WP_051491981.1">
    <property type="nucleotide sequence ID" value="NZ_JAME01000017.1"/>
</dbReference>
<organism evidence="21 22">
    <name type="scientific">Roseivivax isoporae LMG 25204</name>
    <dbReference type="NCBI Taxonomy" id="1449351"/>
    <lineage>
        <taxon>Bacteria</taxon>
        <taxon>Pseudomonadati</taxon>
        <taxon>Pseudomonadota</taxon>
        <taxon>Alphaproteobacteria</taxon>
        <taxon>Rhodobacterales</taxon>
        <taxon>Roseobacteraceae</taxon>
        <taxon>Roseivivax</taxon>
    </lineage>
</organism>
<dbReference type="GO" id="GO:0031419">
    <property type="term" value="F:cobalamin binding"/>
    <property type="evidence" value="ECO:0007669"/>
    <property type="project" value="UniProtKB-KW"/>
</dbReference>
<comment type="pathway">
    <text evidence="4">Amino-acid biosynthesis; L-methionine biosynthesis via de novo pathway; L-methionine from L-homocysteine (MetH route): step 1/1.</text>
</comment>
<evidence type="ECO:0000256" key="18">
    <source>
        <dbReference type="ARBA" id="ARBA00031040"/>
    </source>
</evidence>
<dbReference type="PATRIC" id="fig|1449351.3.peg.2429"/>
<feature type="domain" description="Hcy-binding" evidence="20">
    <location>
        <begin position="8"/>
        <end position="326"/>
    </location>
</feature>
<feature type="binding site" evidence="19">
    <location>
        <position position="311"/>
    </location>
    <ligand>
        <name>Zn(2+)</name>
        <dbReference type="ChEBI" id="CHEBI:29105"/>
    </ligand>
</feature>
<sequence>MPDTGTPATSLEAHATRRILVLDGAMGTMIQAEKPDEAAYRGSRFAQHNSDVAGNNELLCLTQPDMIRGIHKAFLDAGADILSTNTFSATRISQADYGMEDLVPEMNREAARLAREAAEAVATPDRPRWVAGALGPTNRTASISPDVNDPGFRNVTFDDLAAAYGEAARALIAGGVDLLLVETIFDTLNAKAALYAIEGLRDEGVAVPPIMISGTITDRSGRTLTGQTPEAFWASVSHARPFSVGLNCALGAGEMRPHIRALAGIADARISAYPNAGLPNEMGGYDETPDETAAHLGEWAEAGLVNLVGGCCGTTPEHIRAIAAAVEGKAPRPIPDRAARLRLSGLELFEKGAGAGAGEAA</sequence>
<evidence type="ECO:0000256" key="6">
    <source>
        <dbReference type="ARBA" id="ARBA00012032"/>
    </source>
</evidence>
<dbReference type="EMBL" id="JAME01000017">
    <property type="protein sequence ID" value="ETX28566.1"/>
    <property type="molecule type" value="Genomic_DNA"/>
</dbReference>
<dbReference type="EC" id="2.1.1.13" evidence="6"/>
<gene>
    <name evidence="21" type="ORF">RISW2_05600</name>
</gene>
<keyword evidence="8 19" id="KW-0489">Methyltransferase</keyword>
<evidence type="ECO:0000256" key="14">
    <source>
        <dbReference type="ARBA" id="ARBA00022833"/>
    </source>
</evidence>
<evidence type="ECO:0000256" key="2">
    <source>
        <dbReference type="ARBA" id="ARBA00001947"/>
    </source>
</evidence>
<keyword evidence="16" id="KW-0170">Cobalt</keyword>
<evidence type="ECO:0000256" key="9">
    <source>
        <dbReference type="ARBA" id="ARBA00022605"/>
    </source>
</evidence>
<dbReference type="PANTHER" id="PTHR45833:SF1">
    <property type="entry name" value="METHIONINE SYNTHASE"/>
    <property type="match status" value="1"/>
</dbReference>
<evidence type="ECO:0000256" key="13">
    <source>
        <dbReference type="ARBA" id="ARBA00022723"/>
    </source>
</evidence>
<feature type="binding site" evidence="19">
    <location>
        <position position="248"/>
    </location>
    <ligand>
        <name>Zn(2+)</name>
        <dbReference type="ChEBI" id="CHEBI:29105"/>
    </ligand>
</feature>
<dbReference type="PROSITE" id="PS50970">
    <property type="entry name" value="HCY"/>
    <property type="match status" value="1"/>
</dbReference>
<dbReference type="GO" id="GO:0050667">
    <property type="term" value="P:homocysteine metabolic process"/>
    <property type="evidence" value="ECO:0007669"/>
    <property type="project" value="TreeGrafter"/>
</dbReference>
<evidence type="ECO:0000256" key="1">
    <source>
        <dbReference type="ARBA" id="ARBA00001700"/>
    </source>
</evidence>
<evidence type="ECO:0000313" key="22">
    <source>
        <dbReference type="Proteomes" id="UP000023430"/>
    </source>
</evidence>